<dbReference type="Gene3D" id="1.10.10.10">
    <property type="entry name" value="Winged helix-like DNA-binding domain superfamily/Winged helix DNA-binding domain"/>
    <property type="match status" value="1"/>
</dbReference>
<keyword evidence="7" id="KW-1185">Reference proteome</keyword>
<dbReference type="AlphaFoldDB" id="A0A411PHG6"/>
<dbReference type="Gene3D" id="3.40.190.290">
    <property type="match status" value="1"/>
</dbReference>
<dbReference type="InterPro" id="IPR036390">
    <property type="entry name" value="WH_DNA-bd_sf"/>
</dbReference>
<dbReference type="FunFam" id="1.10.10.10:FF:000001">
    <property type="entry name" value="LysR family transcriptional regulator"/>
    <property type="match status" value="1"/>
</dbReference>
<gene>
    <name evidence="6" type="ORF">EXU30_10325</name>
</gene>
<dbReference type="Pfam" id="PF03466">
    <property type="entry name" value="LysR_substrate"/>
    <property type="match status" value="1"/>
</dbReference>
<keyword evidence="4" id="KW-0804">Transcription</keyword>
<keyword evidence="2" id="KW-0805">Transcription regulation</keyword>
<evidence type="ECO:0000256" key="2">
    <source>
        <dbReference type="ARBA" id="ARBA00023015"/>
    </source>
</evidence>
<dbReference type="InterPro" id="IPR036388">
    <property type="entry name" value="WH-like_DNA-bd_sf"/>
</dbReference>
<dbReference type="InterPro" id="IPR000847">
    <property type="entry name" value="LysR_HTH_N"/>
</dbReference>
<dbReference type="OrthoDB" id="9786526at2"/>
<dbReference type="SUPFAM" id="SSF53850">
    <property type="entry name" value="Periplasmic binding protein-like II"/>
    <property type="match status" value="1"/>
</dbReference>
<feature type="domain" description="HTH lysR-type" evidence="5">
    <location>
        <begin position="5"/>
        <end position="62"/>
    </location>
</feature>
<dbReference type="EMBL" id="CP036200">
    <property type="protein sequence ID" value="QBF83046.1"/>
    <property type="molecule type" value="Genomic_DNA"/>
</dbReference>
<dbReference type="RefSeq" id="WP_130599779.1">
    <property type="nucleotide sequence ID" value="NZ_CP036200.1"/>
</dbReference>
<dbReference type="PRINTS" id="PR00039">
    <property type="entry name" value="HTHLYSR"/>
</dbReference>
<reference evidence="6 7" key="1">
    <citation type="submission" date="2019-02" db="EMBL/GenBank/DDBJ databases">
        <title>Shewanella sp. D4-2 isolated from Dokdo Island.</title>
        <authorList>
            <person name="Baek K."/>
        </authorList>
    </citation>
    <scope>NUCLEOTIDE SEQUENCE [LARGE SCALE GENOMIC DNA]</scope>
    <source>
        <strain evidence="6 7">D4-2</strain>
    </source>
</reference>
<dbReference type="InterPro" id="IPR058163">
    <property type="entry name" value="LysR-type_TF_proteobact-type"/>
</dbReference>
<dbReference type="PROSITE" id="PS50931">
    <property type="entry name" value="HTH_LYSR"/>
    <property type="match status" value="1"/>
</dbReference>
<keyword evidence="3" id="KW-0238">DNA-binding</keyword>
<evidence type="ECO:0000259" key="5">
    <source>
        <dbReference type="PROSITE" id="PS50931"/>
    </source>
</evidence>
<evidence type="ECO:0000313" key="7">
    <source>
        <dbReference type="Proteomes" id="UP000291106"/>
    </source>
</evidence>
<dbReference type="PANTHER" id="PTHR30537:SF5">
    <property type="entry name" value="HTH-TYPE TRANSCRIPTIONAL ACTIVATOR TTDR-RELATED"/>
    <property type="match status" value="1"/>
</dbReference>
<sequence length="303" mass="34049">MLSGTTYSQLNIFNAIATEGSITKAAKKLEIAPPSVSNALKALEQQLGLPLFVRTTRRIELTEAGKRLHQSTFATMHELAVAVESVSDLSKAPSGKLRITTPRFVYQHWLKPIYHEFCQRYGDIELEISVSDATINILEEGFDLGLRFGDKVEPGMIARPLTAPMREALFVSPEYQKQNGIPQSFEDLRQHKQIRYRFISSNQLAPLQLDNHGQTITVEFPNSMVVNDTDLMIDASLNGLGIGRIVEPIVADQLANGSLIPVLEPYWPTYSGIYVYFHQNTQKAKRVRVLIDFLLEKFSQTAK</sequence>
<dbReference type="Pfam" id="PF00126">
    <property type="entry name" value="HTH_1"/>
    <property type="match status" value="1"/>
</dbReference>
<dbReference type="PANTHER" id="PTHR30537">
    <property type="entry name" value="HTH-TYPE TRANSCRIPTIONAL REGULATOR"/>
    <property type="match status" value="1"/>
</dbReference>
<dbReference type="KEGG" id="smai:EXU30_10325"/>
<evidence type="ECO:0000256" key="3">
    <source>
        <dbReference type="ARBA" id="ARBA00023125"/>
    </source>
</evidence>
<dbReference type="GO" id="GO:0003677">
    <property type="term" value="F:DNA binding"/>
    <property type="evidence" value="ECO:0007669"/>
    <property type="project" value="UniProtKB-KW"/>
</dbReference>
<organism evidence="6 7">
    <name type="scientific">Shewanella maritima</name>
    <dbReference type="NCBI Taxonomy" id="2520507"/>
    <lineage>
        <taxon>Bacteria</taxon>
        <taxon>Pseudomonadati</taxon>
        <taxon>Pseudomonadota</taxon>
        <taxon>Gammaproteobacteria</taxon>
        <taxon>Alteromonadales</taxon>
        <taxon>Shewanellaceae</taxon>
        <taxon>Shewanella</taxon>
    </lineage>
</organism>
<evidence type="ECO:0000256" key="4">
    <source>
        <dbReference type="ARBA" id="ARBA00023163"/>
    </source>
</evidence>
<comment type="similarity">
    <text evidence="1">Belongs to the LysR transcriptional regulatory family.</text>
</comment>
<dbReference type="GO" id="GO:0003700">
    <property type="term" value="F:DNA-binding transcription factor activity"/>
    <property type="evidence" value="ECO:0007669"/>
    <property type="project" value="InterPro"/>
</dbReference>
<evidence type="ECO:0000256" key="1">
    <source>
        <dbReference type="ARBA" id="ARBA00009437"/>
    </source>
</evidence>
<name>A0A411PHG6_9GAMM</name>
<accession>A0A411PHG6</accession>
<proteinExistence type="inferred from homology"/>
<dbReference type="InterPro" id="IPR005119">
    <property type="entry name" value="LysR_subst-bd"/>
</dbReference>
<protein>
    <submittedName>
        <fullName evidence="6">LysR family transcriptional regulator</fullName>
    </submittedName>
</protein>
<dbReference type="SUPFAM" id="SSF46785">
    <property type="entry name" value="Winged helix' DNA-binding domain"/>
    <property type="match status" value="1"/>
</dbReference>
<evidence type="ECO:0000313" key="6">
    <source>
        <dbReference type="EMBL" id="QBF83046.1"/>
    </source>
</evidence>
<dbReference type="Proteomes" id="UP000291106">
    <property type="component" value="Chromosome"/>
</dbReference>